<gene>
    <name evidence="12" type="ORF">D910_12437</name>
</gene>
<dbReference type="InterPro" id="IPR000070">
    <property type="entry name" value="Pectinesterase_cat"/>
</dbReference>
<sequence length="1388" mass="153909">MTRKFVSSTCVLAILCASLQPSVALEYPGTETRPILSDEEVSKYTEKNYFSDWEPEEIVIPAYPHYLVSAGESIQEVVNQAINENGPESRIYIKIEAGHYMETVYVKSEIPLTIYGDPDNPEDVHIMSTISAAATAEEYQNIVNENGARYKEGDSAWELYNYCASRDGNIGTDCSPVVWVENENFQLAGVTVHNGATDAQAVALRTGADKVRISCIDTLGLGIVTRDITKVERVLVHMCYIKGEIDHVYGGAVAVFNMVTFNTGSLKESGSKIVFAPDTPAGRSFGFLVINSNITGDATYIGSNRISLARSWDRGIKSADLYVPGESPNGQLVIRDSNIDDVINIEAPYAAAATSKRPFSTDIKQDRDLDDNTHNRLWEYNNSGQGSPNSPQFGSKISKKKQIELEVLIMKLFILSTLLALTWLRCGALDYPGTETRPILSEEEASQYTPESYLSEWMPEDIAIPEEPDFEVQAGDSIQKVVNDAIRDSDGTRRIYIKIQAGHYMETVYINGETPLTIFGDPDNPENIHIMTNISAQMRAAEYQSMVNENGERYQEDDPAWDLYNSCASKTGVIGSCATVLWVNSPEFQLQGVTIHNGATDAQGIAIKTTSDKVHLKNCNFLGFQDTVGLGVDNGSQLERVFVERCYVEGEVDYVFGSASAVLENVVFRTVAIKTNGSQIIFAPSTAPTRSFGFLVINSSITGDSYYATSHQVSLARSWDRGIASADLYIPDESPNGQLVIRESTIEDIINLEAPYSAAATSSRPFKTDLKPDRNLDDNTHNRLWEFNNMEVAKTPINILMKRCLLSIWALLWVSTAFALEYPGTNNRPILSEEEASRYTIENYLSGWEPEEIEIPDQPHYVVSEGQSIQAVVNEAIQSGSSAFRTYIKIEPGHYMETVYIKGDVPLTIYGDPDRPEDVHIMAILSAQTSVADYQITVNEDGVNYQEGDPAWELYKSCAIKEEAIGIECSAVFWVQSNDFQLQGVTIHNGATEAQALAIKTSGDKIHLMNNNFMSIQDTVGLGIDEGENEKAERVLIHMCYIEGELDYVIGGASAVFNMVTFNTVASVEKEQYVIFMPDTAPGRTYGFLVINSNITGDASYLQSNEIRLARSWDKGVTSPLDYVAGESPNGQLVIRDSNIENIINGTAPYTIAGASKRPFSTDIKPDRHKFSACEKQDNECLSKAIENGIKLTKDGLPEYGLKPIDPLAIAKLQIDAGQGVLHFAQKYKNALVFGLANVTIRDSSMDFAQNTLTFSAFFPLVTIKASYEVNGKILLLPVQGKGESSIILENLLAIHNIQFEEITKNGIYFDPKTYSVKLFPEHVQYQFDNLFDGNKLLGDNINNVLNEEWRAVFDDVEKNYALAFADIFLQYAKRIFEHIEKNALFLM</sequence>
<evidence type="ECO:0000256" key="6">
    <source>
        <dbReference type="ARBA" id="ARBA00023085"/>
    </source>
</evidence>
<dbReference type="GO" id="GO:0042545">
    <property type="term" value="P:cell wall modification"/>
    <property type="evidence" value="ECO:0007669"/>
    <property type="project" value="InterPro"/>
</dbReference>
<dbReference type="STRING" id="77166.U4URM8"/>
<dbReference type="EMBL" id="KB632409">
    <property type="protein sequence ID" value="ERL95168.1"/>
    <property type="molecule type" value="Genomic_DNA"/>
</dbReference>
<dbReference type="Gene3D" id="2.160.20.10">
    <property type="entry name" value="Single-stranded right-handed beta-helix, Pectin lyase-like"/>
    <property type="match status" value="3"/>
</dbReference>
<dbReference type="Pfam" id="PF01095">
    <property type="entry name" value="Pectinesterase"/>
    <property type="match status" value="3"/>
</dbReference>
<feature type="domain" description="Pectinesterase catalytic" evidence="11">
    <location>
        <begin position="177"/>
        <end position="312"/>
    </location>
</feature>
<evidence type="ECO:0000256" key="7">
    <source>
        <dbReference type="ARBA" id="ARBA00023108"/>
    </source>
</evidence>
<comment type="similarity">
    <text evidence="8">Belongs to the TO family.</text>
</comment>
<dbReference type="GO" id="GO:0030599">
    <property type="term" value="F:pectinesterase activity"/>
    <property type="evidence" value="ECO:0007669"/>
    <property type="project" value="UniProtKB-EC"/>
</dbReference>
<feature type="chain" id="PRO_5004656426" description="pectinesterase" evidence="10">
    <location>
        <begin position="25"/>
        <end position="1388"/>
    </location>
</feature>
<dbReference type="GO" id="GO:0045490">
    <property type="term" value="P:pectin catabolic process"/>
    <property type="evidence" value="ECO:0007669"/>
    <property type="project" value="UniProtKB-UniPathway"/>
</dbReference>
<name>U4URM8_DENPD</name>
<keyword evidence="4 10" id="KW-0732">Signal</keyword>
<evidence type="ECO:0000256" key="4">
    <source>
        <dbReference type="ARBA" id="ARBA00022729"/>
    </source>
</evidence>
<feature type="region of interest" description="Disordered" evidence="9">
    <location>
        <begin position="374"/>
        <end position="395"/>
    </location>
</feature>
<dbReference type="InterPro" id="IPR012334">
    <property type="entry name" value="Pectin_lyas_fold"/>
</dbReference>
<dbReference type="UniPathway" id="UPA00545">
    <property type="reaction ID" value="UER00823"/>
</dbReference>
<dbReference type="PANTHER" id="PTHR31321">
    <property type="entry name" value="ACYL-COA THIOESTER HYDROLASE YBHC-RELATED"/>
    <property type="match status" value="1"/>
</dbReference>
<dbReference type="InterPro" id="IPR010562">
    <property type="entry name" value="Haemolymph_juvenile_hormone-bd"/>
</dbReference>
<evidence type="ECO:0000256" key="2">
    <source>
        <dbReference type="ARBA" id="ARBA00008891"/>
    </source>
</evidence>
<dbReference type="Proteomes" id="UP000030742">
    <property type="component" value="Unassembled WGS sequence"/>
</dbReference>
<dbReference type="Gene3D" id="3.15.10.30">
    <property type="entry name" value="Haemolymph juvenile hormone binding protein"/>
    <property type="match status" value="1"/>
</dbReference>
<evidence type="ECO:0000313" key="12">
    <source>
        <dbReference type="EMBL" id="ERL95168.1"/>
    </source>
</evidence>
<evidence type="ECO:0000256" key="3">
    <source>
        <dbReference type="ARBA" id="ARBA00013229"/>
    </source>
</evidence>
<evidence type="ECO:0000256" key="10">
    <source>
        <dbReference type="SAM" id="SignalP"/>
    </source>
</evidence>
<dbReference type="InterPro" id="IPR038606">
    <property type="entry name" value="To_sf"/>
</dbReference>
<dbReference type="InterPro" id="IPR011050">
    <property type="entry name" value="Pectin_lyase_fold/virulence"/>
</dbReference>
<feature type="domain" description="Pectinesterase catalytic" evidence="11">
    <location>
        <begin position="970"/>
        <end position="1113"/>
    </location>
</feature>
<dbReference type="SMART" id="SM00700">
    <property type="entry name" value="JHBP"/>
    <property type="match status" value="1"/>
</dbReference>
<organism evidence="12 13">
    <name type="scientific">Dendroctonus ponderosae</name>
    <name type="common">Mountain pine beetle</name>
    <dbReference type="NCBI Taxonomy" id="77166"/>
    <lineage>
        <taxon>Eukaryota</taxon>
        <taxon>Metazoa</taxon>
        <taxon>Ecdysozoa</taxon>
        <taxon>Arthropoda</taxon>
        <taxon>Hexapoda</taxon>
        <taxon>Insecta</taxon>
        <taxon>Pterygota</taxon>
        <taxon>Neoptera</taxon>
        <taxon>Endopterygota</taxon>
        <taxon>Coleoptera</taxon>
        <taxon>Polyphaga</taxon>
        <taxon>Cucujiformia</taxon>
        <taxon>Curculionidae</taxon>
        <taxon>Scolytinae</taxon>
        <taxon>Dendroctonus</taxon>
    </lineage>
</organism>
<evidence type="ECO:0000256" key="1">
    <source>
        <dbReference type="ARBA" id="ARBA00005184"/>
    </source>
</evidence>
<feature type="compositionally biased region" description="Polar residues" evidence="9">
    <location>
        <begin position="380"/>
        <end position="395"/>
    </location>
</feature>
<evidence type="ECO:0000313" key="13">
    <source>
        <dbReference type="Proteomes" id="UP000030742"/>
    </source>
</evidence>
<dbReference type="SUPFAM" id="SSF51126">
    <property type="entry name" value="Pectin lyase-like"/>
    <property type="match status" value="3"/>
</dbReference>
<protein>
    <recommendedName>
        <fullName evidence="3">pectinesterase</fullName>
        <ecNumber evidence="3">3.1.1.11</ecNumber>
    </recommendedName>
</protein>
<evidence type="ECO:0000256" key="8">
    <source>
        <dbReference type="ARBA" id="ARBA00060902"/>
    </source>
</evidence>
<keyword evidence="7" id="KW-0090">Biological rhythms</keyword>
<keyword evidence="6" id="KW-0063">Aspartyl esterase</keyword>
<reference evidence="12 13" key="1">
    <citation type="journal article" date="2013" name="Genome Biol.">
        <title>Draft genome of the mountain pine beetle, Dendroctonus ponderosae Hopkins, a major forest pest.</title>
        <authorList>
            <person name="Keeling C.I."/>
            <person name="Yuen M.M."/>
            <person name="Liao N.Y."/>
            <person name="Docking T.R."/>
            <person name="Chan S.K."/>
            <person name="Taylor G.A."/>
            <person name="Palmquist D.L."/>
            <person name="Jackman S.D."/>
            <person name="Nguyen A."/>
            <person name="Li M."/>
            <person name="Henderson H."/>
            <person name="Janes J.K."/>
            <person name="Zhao Y."/>
            <person name="Pandoh P."/>
            <person name="Moore R."/>
            <person name="Sperling F.A."/>
            <person name="Huber D.P."/>
            <person name="Birol I."/>
            <person name="Jones S.J."/>
            <person name="Bohlmann J."/>
        </authorList>
    </citation>
    <scope>NUCLEOTIDE SEQUENCE</scope>
</reference>
<evidence type="ECO:0000256" key="5">
    <source>
        <dbReference type="ARBA" id="ARBA00022801"/>
    </source>
</evidence>
<dbReference type="Pfam" id="PF06585">
    <property type="entry name" value="JHBP"/>
    <property type="match status" value="1"/>
</dbReference>
<accession>U4URM8</accession>
<feature type="signal peptide" evidence="10">
    <location>
        <begin position="1"/>
        <end position="24"/>
    </location>
</feature>
<evidence type="ECO:0000256" key="9">
    <source>
        <dbReference type="SAM" id="MobiDB-lite"/>
    </source>
</evidence>
<dbReference type="FunFam" id="3.15.10.30:FF:000001">
    <property type="entry name" value="Takeout-like protein 1"/>
    <property type="match status" value="1"/>
</dbReference>
<dbReference type="GO" id="GO:0007623">
    <property type="term" value="P:circadian rhythm"/>
    <property type="evidence" value="ECO:0007669"/>
    <property type="project" value="UniProtKB-ARBA"/>
</dbReference>
<comment type="similarity">
    <text evidence="2">Belongs to the pectinesterase family.</text>
</comment>
<proteinExistence type="inferred from homology"/>
<evidence type="ECO:0000259" key="11">
    <source>
        <dbReference type="Pfam" id="PF01095"/>
    </source>
</evidence>
<feature type="domain" description="Pectinesterase catalytic" evidence="11">
    <location>
        <begin position="582"/>
        <end position="719"/>
    </location>
</feature>
<comment type="pathway">
    <text evidence="1">Glycan metabolism; pectin degradation; 2-dehydro-3-deoxy-D-gluconate from pectin: step 1/5.</text>
</comment>
<dbReference type="OrthoDB" id="2019149at2759"/>
<dbReference type="EC" id="3.1.1.11" evidence="3"/>
<dbReference type="PANTHER" id="PTHR31321:SF57">
    <property type="entry name" value="PECTINESTERASE 53-RELATED"/>
    <property type="match status" value="1"/>
</dbReference>
<keyword evidence="5" id="KW-0378">Hydrolase</keyword>